<proteinExistence type="predicted"/>
<organism evidence="1">
    <name type="scientific">Anguilla anguilla</name>
    <name type="common">European freshwater eel</name>
    <name type="synonym">Muraena anguilla</name>
    <dbReference type="NCBI Taxonomy" id="7936"/>
    <lineage>
        <taxon>Eukaryota</taxon>
        <taxon>Metazoa</taxon>
        <taxon>Chordata</taxon>
        <taxon>Craniata</taxon>
        <taxon>Vertebrata</taxon>
        <taxon>Euteleostomi</taxon>
        <taxon>Actinopterygii</taxon>
        <taxon>Neopterygii</taxon>
        <taxon>Teleostei</taxon>
        <taxon>Anguilliformes</taxon>
        <taxon>Anguillidae</taxon>
        <taxon>Anguilla</taxon>
    </lineage>
</organism>
<sequence>MKFFIVHTIESFNTDVVPVVYSLRNTLVYIYSPINNEKRHKTLHNLHPKGTYKVVPDWLLLYILMVRWAQSLLCQQGLLWGSWDSPVFVRKPFSILKNRCSVVLLRFTKIMLVWGGTGSNSLN</sequence>
<name>A0A0E9WMD0_ANGAN</name>
<protein>
    <submittedName>
        <fullName evidence="1">Uncharacterized protein</fullName>
    </submittedName>
</protein>
<evidence type="ECO:0000313" key="1">
    <source>
        <dbReference type="EMBL" id="JAH91507.1"/>
    </source>
</evidence>
<reference evidence="1" key="1">
    <citation type="submission" date="2014-11" db="EMBL/GenBank/DDBJ databases">
        <authorList>
            <person name="Amaro Gonzalez C."/>
        </authorList>
    </citation>
    <scope>NUCLEOTIDE SEQUENCE</scope>
</reference>
<dbReference type="AlphaFoldDB" id="A0A0E9WMD0"/>
<reference evidence="1" key="2">
    <citation type="journal article" date="2015" name="Fish Shellfish Immunol.">
        <title>Early steps in the European eel (Anguilla anguilla)-Vibrio vulnificus interaction in the gills: Role of the RtxA13 toxin.</title>
        <authorList>
            <person name="Callol A."/>
            <person name="Pajuelo D."/>
            <person name="Ebbesson L."/>
            <person name="Teles M."/>
            <person name="MacKenzie S."/>
            <person name="Amaro C."/>
        </authorList>
    </citation>
    <scope>NUCLEOTIDE SEQUENCE</scope>
</reference>
<dbReference type="EMBL" id="GBXM01017070">
    <property type="protein sequence ID" value="JAH91507.1"/>
    <property type="molecule type" value="Transcribed_RNA"/>
</dbReference>
<accession>A0A0E9WMD0</accession>